<dbReference type="Proteomes" id="UP000177269">
    <property type="component" value="Unassembled WGS sequence"/>
</dbReference>
<dbReference type="SUPFAM" id="SSF52374">
    <property type="entry name" value="Nucleotidylyl transferase"/>
    <property type="match status" value="1"/>
</dbReference>
<dbReference type="InterPro" id="IPR014729">
    <property type="entry name" value="Rossmann-like_a/b/a_fold"/>
</dbReference>
<reference evidence="4 5" key="1">
    <citation type="journal article" date="2016" name="Nat. Commun.">
        <title>Thousands of microbial genomes shed light on interconnected biogeochemical processes in an aquifer system.</title>
        <authorList>
            <person name="Anantharaman K."/>
            <person name="Brown C.T."/>
            <person name="Hug L.A."/>
            <person name="Sharon I."/>
            <person name="Castelle C.J."/>
            <person name="Probst A.J."/>
            <person name="Thomas B.C."/>
            <person name="Singh A."/>
            <person name="Wilkins M.J."/>
            <person name="Karaoz U."/>
            <person name="Brodie E.L."/>
            <person name="Williams K.H."/>
            <person name="Hubbard S.S."/>
            <person name="Banfield J.F."/>
        </authorList>
    </citation>
    <scope>NUCLEOTIDE SEQUENCE [LARGE SCALE GENOMIC DNA]</scope>
</reference>
<accession>A0A1G2P445</accession>
<evidence type="ECO:0000256" key="2">
    <source>
        <dbReference type="ARBA" id="ARBA00022695"/>
    </source>
</evidence>
<protein>
    <recommendedName>
        <fullName evidence="3">Cytidyltransferase-like domain-containing protein</fullName>
    </recommendedName>
</protein>
<keyword evidence="1" id="KW-0808">Transferase</keyword>
<dbReference type="PANTHER" id="PTHR43793">
    <property type="entry name" value="FAD SYNTHASE"/>
    <property type="match status" value="1"/>
</dbReference>
<dbReference type="AlphaFoldDB" id="A0A1G2P445"/>
<evidence type="ECO:0000256" key="1">
    <source>
        <dbReference type="ARBA" id="ARBA00022679"/>
    </source>
</evidence>
<keyword evidence="2" id="KW-0548">Nucleotidyltransferase</keyword>
<gene>
    <name evidence="4" type="ORF">A3G52_01380</name>
</gene>
<evidence type="ECO:0000259" key="3">
    <source>
        <dbReference type="Pfam" id="PF01467"/>
    </source>
</evidence>
<dbReference type="NCBIfam" id="TIGR00125">
    <property type="entry name" value="cyt_tran_rel"/>
    <property type="match status" value="1"/>
</dbReference>
<dbReference type="GO" id="GO:0016779">
    <property type="term" value="F:nucleotidyltransferase activity"/>
    <property type="evidence" value="ECO:0007669"/>
    <property type="project" value="UniProtKB-KW"/>
</dbReference>
<comment type="caution">
    <text evidence="4">The sequence shown here is derived from an EMBL/GenBank/DDBJ whole genome shotgun (WGS) entry which is preliminary data.</text>
</comment>
<proteinExistence type="predicted"/>
<dbReference type="Pfam" id="PF01467">
    <property type="entry name" value="CTP_transf_like"/>
    <property type="match status" value="1"/>
</dbReference>
<dbReference type="InterPro" id="IPR004821">
    <property type="entry name" value="Cyt_trans-like"/>
</dbReference>
<evidence type="ECO:0000313" key="5">
    <source>
        <dbReference type="Proteomes" id="UP000177269"/>
    </source>
</evidence>
<name>A0A1G2P445_9BACT</name>
<dbReference type="Gene3D" id="3.40.50.620">
    <property type="entry name" value="HUPs"/>
    <property type="match status" value="1"/>
</dbReference>
<feature type="domain" description="Cytidyltransferase-like" evidence="3">
    <location>
        <begin position="5"/>
        <end position="98"/>
    </location>
</feature>
<evidence type="ECO:0000313" key="4">
    <source>
        <dbReference type="EMBL" id="OHA42341.1"/>
    </source>
</evidence>
<dbReference type="EMBL" id="MHSK01000014">
    <property type="protein sequence ID" value="OHA42341.1"/>
    <property type="molecule type" value="Genomic_DNA"/>
</dbReference>
<dbReference type="PANTHER" id="PTHR43793:SF1">
    <property type="entry name" value="FAD SYNTHASE"/>
    <property type="match status" value="1"/>
</dbReference>
<sequence length="137" mass="15344">MKKVLAFGVFDAIHDGHKNFLEQAKKLGDELVVAVAPDEAVIQIKKHSPKFTLERRIKDVTDKTCASAVIAGDTTPGKWQIIKNVSPDIIALGYDQNDLLNTLADFKRTSAKKFEIIKLKPYKPDIMHSSINDKLRD</sequence>
<organism evidence="4 5">
    <name type="scientific">Candidatus Taylorbacteria bacterium RIFCSPLOWO2_12_FULL_43_20</name>
    <dbReference type="NCBI Taxonomy" id="1802332"/>
    <lineage>
        <taxon>Bacteria</taxon>
        <taxon>Candidatus Tayloriibacteriota</taxon>
    </lineage>
</organism>
<dbReference type="InterPro" id="IPR050385">
    <property type="entry name" value="Archaeal_FAD_synthase"/>
</dbReference>